<evidence type="ECO:0000313" key="2">
    <source>
        <dbReference type="Proteomes" id="UP001159405"/>
    </source>
</evidence>
<keyword evidence="2" id="KW-1185">Reference proteome</keyword>
<sequence length="76" mass="8953">MIDHHTLVDEFSLLGVDPALSDWIQYYQYLKSWQDIPEYLSVKLESIQRQALKIVFPDYTYDEALTVSGLESLEKR</sequence>
<organism evidence="1 2">
    <name type="scientific">Porites lobata</name>
    <dbReference type="NCBI Taxonomy" id="104759"/>
    <lineage>
        <taxon>Eukaryota</taxon>
        <taxon>Metazoa</taxon>
        <taxon>Cnidaria</taxon>
        <taxon>Anthozoa</taxon>
        <taxon>Hexacorallia</taxon>
        <taxon>Scleractinia</taxon>
        <taxon>Fungiina</taxon>
        <taxon>Poritidae</taxon>
        <taxon>Porites</taxon>
    </lineage>
</organism>
<reference evidence="1 2" key="1">
    <citation type="submission" date="2022-05" db="EMBL/GenBank/DDBJ databases">
        <authorList>
            <consortium name="Genoscope - CEA"/>
            <person name="William W."/>
        </authorList>
    </citation>
    <scope>NUCLEOTIDE SEQUENCE [LARGE SCALE GENOMIC DNA]</scope>
</reference>
<accession>A0ABN8QD10</accession>
<name>A0ABN8QD10_9CNID</name>
<comment type="caution">
    <text evidence="1">The sequence shown here is derived from an EMBL/GenBank/DDBJ whole genome shotgun (WGS) entry which is preliminary data.</text>
</comment>
<dbReference type="Proteomes" id="UP001159405">
    <property type="component" value="Unassembled WGS sequence"/>
</dbReference>
<evidence type="ECO:0000313" key="1">
    <source>
        <dbReference type="EMBL" id="CAH3162038.1"/>
    </source>
</evidence>
<gene>
    <name evidence="1" type="ORF">PLOB_00005237</name>
</gene>
<dbReference type="EMBL" id="CALNXK010000122">
    <property type="protein sequence ID" value="CAH3162038.1"/>
    <property type="molecule type" value="Genomic_DNA"/>
</dbReference>
<protein>
    <submittedName>
        <fullName evidence="1">Uncharacterized protein</fullName>
    </submittedName>
</protein>
<proteinExistence type="predicted"/>